<name>A0AA39CQP7_9EURO</name>
<feature type="compositionally biased region" description="Polar residues" evidence="1">
    <location>
        <begin position="582"/>
        <end position="592"/>
    </location>
</feature>
<evidence type="ECO:0000256" key="1">
    <source>
        <dbReference type="SAM" id="MobiDB-lite"/>
    </source>
</evidence>
<dbReference type="Gene3D" id="1.10.510.10">
    <property type="entry name" value="Transferase(Phosphotransferase) domain 1"/>
    <property type="match status" value="1"/>
</dbReference>
<keyword evidence="4" id="KW-1185">Reference proteome</keyword>
<dbReference type="CDD" id="cd00180">
    <property type="entry name" value="PKc"/>
    <property type="match status" value="1"/>
</dbReference>
<dbReference type="Pfam" id="PF00069">
    <property type="entry name" value="Pkinase"/>
    <property type="match status" value="1"/>
</dbReference>
<dbReference type="InterPro" id="IPR000719">
    <property type="entry name" value="Prot_kinase_dom"/>
</dbReference>
<gene>
    <name evidence="3" type="ORF">H2200_000154</name>
</gene>
<evidence type="ECO:0000259" key="2">
    <source>
        <dbReference type="PROSITE" id="PS50011"/>
    </source>
</evidence>
<comment type="caution">
    <text evidence="3">The sequence shown here is derived from an EMBL/GenBank/DDBJ whole genome shotgun (WGS) entry which is preliminary data.</text>
</comment>
<dbReference type="PANTHER" id="PTHR24359:SF1">
    <property type="entry name" value="INHIBITOR OF NUCLEAR FACTOR KAPPA-B KINASE EPSILON SUBUNIT HOMOLOG 1-RELATED"/>
    <property type="match status" value="1"/>
</dbReference>
<dbReference type="AlphaFoldDB" id="A0AA39CQP7"/>
<sequence length="592" mass="68062">MASSGRGQTLKQKLVTGSKQSCFDKRQYVPESCLQELITKDSIAAELKKEKIEVKIELLVFVYEKAKRIFAILVCSRMTKFIVGFHERGFIDDHLPVRCLEVGEDYALSSLSEKQPSCGLWNWKWDDLYEFIDKQWLFMSPIFERSRGRYNLNKDQALPFDSVGREKSGGFSKVYPVTIHPAHQRGYSNEQLERMHREEGEVLEMIRELDPPHPHLIEVFALIEREDETYFLFPWANGGNLRDVWENENPGNPNIDWIDWAIDQLLGLSQAICRLHHLDDSRNCRHGDLKPENILCFKNEDEPGTKGTLVIADVGLAKVHTNSTYQRAGRHILTIAMSGTQRYEPPDLLDKVPRSRVYDIWSFGCICLEFIIWLLYGKDGLQRFNDGFMYLKFWTAPAKAIESKQAFLEGEVYKWMRWIRKHDPRVTTDTALRALLDLVQDRLLQIRVDRSGRNTTSTDFRAQSNEVSQILRNIRTKAKRGSPYLEKCTKQPDPVLHGPSIESRTQQAPRPRLGDQNLQVPGNVPALAERPRNHQQDGEGVQQEEQFNEILVGSTASEEGPWDLGPMLASPVRFEHPAEEASNVSSNLDQNK</sequence>
<protein>
    <recommendedName>
        <fullName evidence="2">Protein kinase domain-containing protein</fullName>
    </recommendedName>
</protein>
<evidence type="ECO:0000313" key="4">
    <source>
        <dbReference type="Proteomes" id="UP001172673"/>
    </source>
</evidence>
<dbReference type="GO" id="GO:0005524">
    <property type="term" value="F:ATP binding"/>
    <property type="evidence" value="ECO:0007669"/>
    <property type="project" value="InterPro"/>
</dbReference>
<dbReference type="EMBL" id="JAPDRK010000001">
    <property type="protein sequence ID" value="KAJ9616436.1"/>
    <property type="molecule type" value="Genomic_DNA"/>
</dbReference>
<dbReference type="Proteomes" id="UP001172673">
    <property type="component" value="Unassembled WGS sequence"/>
</dbReference>
<dbReference type="InterPro" id="IPR008271">
    <property type="entry name" value="Ser/Thr_kinase_AS"/>
</dbReference>
<dbReference type="SUPFAM" id="SSF56112">
    <property type="entry name" value="Protein kinase-like (PK-like)"/>
    <property type="match status" value="1"/>
</dbReference>
<reference evidence="3" key="1">
    <citation type="submission" date="2022-10" db="EMBL/GenBank/DDBJ databases">
        <title>Culturing micro-colonial fungi from biological soil crusts in the Mojave desert and describing Neophaeococcomyces mojavensis, and introducing the new genera and species Taxawa tesnikishii.</title>
        <authorList>
            <person name="Kurbessoian T."/>
            <person name="Stajich J.E."/>
        </authorList>
    </citation>
    <scope>NUCLEOTIDE SEQUENCE</scope>
    <source>
        <strain evidence="3">TK_41</strain>
    </source>
</reference>
<organism evidence="3 4">
    <name type="scientific">Cladophialophora chaetospira</name>
    <dbReference type="NCBI Taxonomy" id="386627"/>
    <lineage>
        <taxon>Eukaryota</taxon>
        <taxon>Fungi</taxon>
        <taxon>Dikarya</taxon>
        <taxon>Ascomycota</taxon>
        <taxon>Pezizomycotina</taxon>
        <taxon>Eurotiomycetes</taxon>
        <taxon>Chaetothyriomycetidae</taxon>
        <taxon>Chaetothyriales</taxon>
        <taxon>Herpotrichiellaceae</taxon>
        <taxon>Cladophialophora</taxon>
    </lineage>
</organism>
<dbReference type="PANTHER" id="PTHR24359">
    <property type="entry name" value="SERINE/THREONINE-PROTEIN KINASE SBK1"/>
    <property type="match status" value="1"/>
</dbReference>
<evidence type="ECO:0000313" key="3">
    <source>
        <dbReference type="EMBL" id="KAJ9616436.1"/>
    </source>
</evidence>
<feature type="domain" description="Protein kinase" evidence="2">
    <location>
        <begin position="160"/>
        <end position="496"/>
    </location>
</feature>
<dbReference type="PROSITE" id="PS00108">
    <property type="entry name" value="PROTEIN_KINASE_ST"/>
    <property type="match status" value="1"/>
</dbReference>
<feature type="region of interest" description="Disordered" evidence="1">
    <location>
        <begin position="481"/>
        <end position="592"/>
    </location>
</feature>
<proteinExistence type="predicted"/>
<dbReference type="InterPro" id="IPR011009">
    <property type="entry name" value="Kinase-like_dom_sf"/>
</dbReference>
<accession>A0AA39CQP7</accession>
<dbReference type="PROSITE" id="PS50011">
    <property type="entry name" value="PROTEIN_KINASE_DOM"/>
    <property type="match status" value="1"/>
</dbReference>
<dbReference type="SMART" id="SM00220">
    <property type="entry name" value="S_TKc"/>
    <property type="match status" value="1"/>
</dbReference>
<dbReference type="GO" id="GO:0004674">
    <property type="term" value="F:protein serine/threonine kinase activity"/>
    <property type="evidence" value="ECO:0007669"/>
    <property type="project" value="TreeGrafter"/>
</dbReference>